<feature type="compositionally biased region" description="Polar residues" evidence="1">
    <location>
        <begin position="25"/>
        <end position="36"/>
    </location>
</feature>
<keyword evidence="2" id="KW-1133">Transmembrane helix</keyword>
<feature type="region of interest" description="Disordered" evidence="1">
    <location>
        <begin position="1"/>
        <end position="37"/>
    </location>
</feature>
<dbReference type="GO" id="GO:0035455">
    <property type="term" value="P:response to interferon-alpha"/>
    <property type="evidence" value="ECO:0007669"/>
    <property type="project" value="TreeGrafter"/>
</dbReference>
<feature type="non-terminal residue" evidence="3">
    <location>
        <position position="1"/>
    </location>
</feature>
<dbReference type="OrthoDB" id="9906841at2759"/>
<feature type="region of interest" description="Disordered" evidence="1">
    <location>
        <begin position="109"/>
        <end position="128"/>
    </location>
</feature>
<dbReference type="EMBL" id="VWZA01001109">
    <property type="protein sequence ID" value="NXF49984.1"/>
    <property type="molecule type" value="Genomic_DNA"/>
</dbReference>
<feature type="non-terminal residue" evidence="3">
    <location>
        <position position="128"/>
    </location>
</feature>
<dbReference type="GO" id="GO:0051607">
    <property type="term" value="P:defense response to virus"/>
    <property type="evidence" value="ECO:0007669"/>
    <property type="project" value="TreeGrafter"/>
</dbReference>
<evidence type="ECO:0000313" key="3">
    <source>
        <dbReference type="EMBL" id="NXF49984.1"/>
    </source>
</evidence>
<reference evidence="3 4" key="1">
    <citation type="submission" date="2019-09" db="EMBL/GenBank/DDBJ databases">
        <title>Bird 10,000 Genomes (B10K) Project - Family phase.</title>
        <authorList>
            <person name="Zhang G."/>
        </authorList>
    </citation>
    <scope>NUCLEOTIDE SEQUENCE [LARGE SCALE GENOMIC DNA]</scope>
    <source>
        <strain evidence="3">B10K-CU-031-11</strain>
        <tissue evidence="3">Muscle</tissue>
    </source>
</reference>
<dbReference type="Proteomes" id="UP000569728">
    <property type="component" value="Unassembled WGS sequence"/>
</dbReference>
<feature type="transmembrane region" description="Helical" evidence="2">
    <location>
        <begin position="46"/>
        <end position="69"/>
    </location>
</feature>
<accession>A0A7K8U810</accession>
<dbReference type="GO" id="GO:0060337">
    <property type="term" value="P:type I interferon-mediated signaling pathway"/>
    <property type="evidence" value="ECO:0007669"/>
    <property type="project" value="TreeGrafter"/>
</dbReference>
<evidence type="ECO:0000313" key="4">
    <source>
        <dbReference type="Proteomes" id="UP000569728"/>
    </source>
</evidence>
<dbReference type="PANTHER" id="PTHR13999:SF4">
    <property type="entry name" value="INTERFERON-INDUCED TRANSMEMBRANE PROTEIN 3"/>
    <property type="match status" value="1"/>
</dbReference>
<keyword evidence="4" id="KW-1185">Reference proteome</keyword>
<dbReference type="GO" id="GO:0005886">
    <property type="term" value="C:plasma membrane"/>
    <property type="evidence" value="ECO:0007669"/>
    <property type="project" value="TreeGrafter"/>
</dbReference>
<protein>
    <submittedName>
        <fullName evidence="3">IFM2 protein</fullName>
    </submittedName>
</protein>
<dbReference type="AlphaFoldDB" id="A0A7K8U810"/>
<dbReference type="GO" id="GO:0045071">
    <property type="term" value="P:negative regulation of viral genome replication"/>
    <property type="evidence" value="ECO:0007669"/>
    <property type="project" value="TreeGrafter"/>
</dbReference>
<proteinExistence type="predicted"/>
<keyword evidence="2" id="KW-0472">Membrane</keyword>
<feature type="compositionally biased region" description="Polar residues" evidence="1">
    <location>
        <begin position="1"/>
        <end position="12"/>
    </location>
</feature>
<organism evidence="3 4">
    <name type="scientific">Oceanites oceanicus</name>
    <name type="common">Wilson's storm petrel</name>
    <name type="synonym">Procellaria oceanica</name>
    <dbReference type="NCBI Taxonomy" id="79653"/>
    <lineage>
        <taxon>Eukaryota</taxon>
        <taxon>Metazoa</taxon>
        <taxon>Chordata</taxon>
        <taxon>Craniata</taxon>
        <taxon>Vertebrata</taxon>
        <taxon>Euteleostomi</taxon>
        <taxon>Archelosauria</taxon>
        <taxon>Archosauria</taxon>
        <taxon>Dinosauria</taxon>
        <taxon>Saurischia</taxon>
        <taxon>Theropoda</taxon>
        <taxon>Coelurosauria</taxon>
        <taxon>Aves</taxon>
        <taxon>Neognathae</taxon>
        <taxon>Neoaves</taxon>
        <taxon>Aequornithes</taxon>
        <taxon>Procellariiformes</taxon>
        <taxon>Hydrobatidae</taxon>
        <taxon>Oceanites</taxon>
    </lineage>
</organism>
<dbReference type="InterPro" id="IPR051517">
    <property type="entry name" value="IFITM_antiviral_protein"/>
</dbReference>
<evidence type="ECO:0000256" key="2">
    <source>
        <dbReference type="SAM" id="Phobius"/>
    </source>
</evidence>
<keyword evidence="2" id="KW-0812">Transmembrane</keyword>
<gene>
    <name evidence="3" type="primary">Ifitm2</name>
    <name evidence="3" type="ORF">OCEOCE_R15976</name>
</gene>
<dbReference type="GO" id="GO:0035456">
    <property type="term" value="P:response to interferon-beta"/>
    <property type="evidence" value="ECO:0007669"/>
    <property type="project" value="TreeGrafter"/>
</dbReference>
<dbReference type="GO" id="GO:0046597">
    <property type="term" value="P:host-mediated suppression of symbiont invasion"/>
    <property type="evidence" value="ECO:0007669"/>
    <property type="project" value="TreeGrafter"/>
</dbReference>
<sequence length="128" mass="13524">MENVPPSVSINMQPYGRNGAGSPATAFSPTVTSSVQPEPVPNPQDFVLWSFFNSMFCNAFCLGFIVLVFSIKMRRKSSPSHHPPAWLGGPACCLPPCQGSLIPSLPVPSCPTPSHPVPSCPQTASSPS</sequence>
<name>A0A7K8U810_OCEOC</name>
<dbReference type="GO" id="GO:0034341">
    <property type="term" value="P:response to type II interferon"/>
    <property type="evidence" value="ECO:0007669"/>
    <property type="project" value="TreeGrafter"/>
</dbReference>
<comment type="caution">
    <text evidence="3">The sequence shown here is derived from an EMBL/GenBank/DDBJ whole genome shotgun (WGS) entry which is preliminary data.</text>
</comment>
<feature type="compositionally biased region" description="Pro residues" evidence="1">
    <location>
        <begin position="109"/>
        <end position="119"/>
    </location>
</feature>
<dbReference type="PANTHER" id="PTHR13999">
    <property type="entry name" value="INTERFERON INDUCIBLE TRANSMEMBRANE PROTEIN"/>
    <property type="match status" value="1"/>
</dbReference>
<evidence type="ECO:0000256" key="1">
    <source>
        <dbReference type="SAM" id="MobiDB-lite"/>
    </source>
</evidence>